<proteinExistence type="predicted"/>
<dbReference type="Gene3D" id="3.40.50.720">
    <property type="entry name" value="NAD(P)-binding Rossmann-like Domain"/>
    <property type="match status" value="1"/>
</dbReference>
<dbReference type="RefSeq" id="WP_170151585.1">
    <property type="nucleotide sequence ID" value="NZ_QQBB01000011.1"/>
</dbReference>
<sequence length="317" mass="34074">MSSSRSILVTGGTGLIGQHVCAVLAEEGHWVTSLGRSQLSSRDPRVAFLSYDLRDPDALPEIFRGRSFDTLIHLAWETTHGRFWHAPENLDWVAASLRLIRLFADAGGSRVVAAGTCVEYRAPGVGPCVAGETEVAPAHLYAVAKDAFHRVLRSFCSDQRMSYAWGRIFMLIGPGEHPNRLVPSIVRSILRSEPARCSSGTQVRDFMDVRDCGAAFAALALSSVSGPINICSGTPVTIAEVIRTAAAFLGRPDLVRLGALPDRPNEAPNLWGDAGPLSDVTGYRATYSLSASLQAAIDHWRSSEQALVRHAAAGVSE</sequence>
<dbReference type="CDD" id="cd08946">
    <property type="entry name" value="SDR_e"/>
    <property type="match status" value="1"/>
</dbReference>
<evidence type="ECO:0000259" key="1">
    <source>
        <dbReference type="Pfam" id="PF01370"/>
    </source>
</evidence>
<organism evidence="2 3">
    <name type="scientific">Microvirga subterranea</name>
    <dbReference type="NCBI Taxonomy" id="186651"/>
    <lineage>
        <taxon>Bacteria</taxon>
        <taxon>Pseudomonadati</taxon>
        <taxon>Pseudomonadota</taxon>
        <taxon>Alphaproteobacteria</taxon>
        <taxon>Hyphomicrobiales</taxon>
        <taxon>Methylobacteriaceae</taxon>
        <taxon>Microvirga</taxon>
    </lineage>
</organism>
<gene>
    <name evidence="2" type="ORF">DES45_11115</name>
</gene>
<dbReference type="SUPFAM" id="SSF51735">
    <property type="entry name" value="NAD(P)-binding Rossmann-fold domains"/>
    <property type="match status" value="1"/>
</dbReference>
<protein>
    <submittedName>
        <fullName evidence="2">Nucleoside-diphosphate-sugar epimerase</fullName>
    </submittedName>
</protein>
<dbReference type="AlphaFoldDB" id="A0A370HCP1"/>
<evidence type="ECO:0000313" key="2">
    <source>
        <dbReference type="EMBL" id="RDI54839.1"/>
    </source>
</evidence>
<keyword evidence="3" id="KW-1185">Reference proteome</keyword>
<dbReference type="Proteomes" id="UP000254925">
    <property type="component" value="Unassembled WGS sequence"/>
</dbReference>
<reference evidence="2 3" key="1">
    <citation type="submission" date="2018-07" db="EMBL/GenBank/DDBJ databases">
        <title>Genomic Encyclopedia of Type Strains, Phase IV (KMG-IV): sequencing the most valuable type-strain genomes for metagenomic binning, comparative biology and taxonomic classification.</title>
        <authorList>
            <person name="Goeker M."/>
        </authorList>
    </citation>
    <scope>NUCLEOTIDE SEQUENCE [LARGE SCALE GENOMIC DNA]</scope>
    <source>
        <strain evidence="2 3">DSM 14364</strain>
    </source>
</reference>
<dbReference type="PANTHER" id="PTHR43245:SF13">
    <property type="entry name" value="UDP-D-APIOSE_UDP-D-XYLOSE SYNTHASE 2"/>
    <property type="match status" value="1"/>
</dbReference>
<dbReference type="EMBL" id="QQBB01000011">
    <property type="protein sequence ID" value="RDI54839.1"/>
    <property type="molecule type" value="Genomic_DNA"/>
</dbReference>
<dbReference type="InterPro" id="IPR036291">
    <property type="entry name" value="NAD(P)-bd_dom_sf"/>
</dbReference>
<dbReference type="PANTHER" id="PTHR43245">
    <property type="entry name" value="BIFUNCTIONAL POLYMYXIN RESISTANCE PROTEIN ARNA"/>
    <property type="match status" value="1"/>
</dbReference>
<dbReference type="InterPro" id="IPR050177">
    <property type="entry name" value="Lipid_A_modif_metabolic_enz"/>
</dbReference>
<name>A0A370HCP1_9HYPH</name>
<accession>A0A370HCP1</accession>
<feature type="domain" description="NAD-dependent epimerase/dehydratase" evidence="1">
    <location>
        <begin position="7"/>
        <end position="224"/>
    </location>
</feature>
<comment type="caution">
    <text evidence="2">The sequence shown here is derived from an EMBL/GenBank/DDBJ whole genome shotgun (WGS) entry which is preliminary data.</text>
</comment>
<dbReference type="Pfam" id="PF01370">
    <property type="entry name" value="Epimerase"/>
    <property type="match status" value="1"/>
</dbReference>
<dbReference type="InterPro" id="IPR001509">
    <property type="entry name" value="Epimerase_deHydtase"/>
</dbReference>
<evidence type="ECO:0000313" key="3">
    <source>
        <dbReference type="Proteomes" id="UP000254925"/>
    </source>
</evidence>